<dbReference type="ExpressionAtlas" id="Q4V5X5">
    <property type="expression patterns" value="baseline and differential"/>
</dbReference>
<accession>Q4V5X5</accession>
<feature type="non-terminal residue" evidence="2">
    <location>
        <position position="1"/>
    </location>
</feature>
<dbReference type="OrthoDB" id="8031286at2759"/>
<evidence type="ECO:0000313" key="2">
    <source>
        <dbReference type="EMBL" id="AAY54947.1"/>
    </source>
</evidence>
<dbReference type="Pfam" id="PF06477">
    <property type="entry name" value="DUF1091"/>
    <property type="match status" value="1"/>
</dbReference>
<dbReference type="PANTHER" id="PTHR20898">
    <property type="entry name" value="DAEDALUS ON 3-RELATED-RELATED"/>
    <property type="match status" value="1"/>
</dbReference>
<evidence type="ECO:0000313" key="1">
    <source>
        <dbReference type="EMBL" id="AAY54867.1"/>
    </source>
</evidence>
<dbReference type="SMART" id="SM00697">
    <property type="entry name" value="DM8"/>
    <property type="match status" value="1"/>
</dbReference>
<gene>
    <name evidence="2" type="primary">CG14456</name>
</gene>
<protein>
    <submittedName>
        <fullName evidence="3">IP07786p</fullName>
    </submittedName>
    <submittedName>
        <fullName evidence="2">IP07886p</fullName>
    </submittedName>
    <submittedName>
        <fullName evidence="1">IP07986p</fullName>
    </submittedName>
</protein>
<organism evidence="2">
    <name type="scientific">Drosophila melanogaster</name>
    <name type="common">Fruit fly</name>
    <dbReference type="NCBI Taxonomy" id="7227"/>
    <lineage>
        <taxon>Eukaryota</taxon>
        <taxon>Metazoa</taxon>
        <taxon>Ecdysozoa</taxon>
        <taxon>Arthropoda</taxon>
        <taxon>Hexapoda</taxon>
        <taxon>Insecta</taxon>
        <taxon>Pterygota</taxon>
        <taxon>Neoptera</taxon>
        <taxon>Endopterygota</taxon>
        <taxon>Diptera</taxon>
        <taxon>Brachycera</taxon>
        <taxon>Muscomorpha</taxon>
        <taxon>Ephydroidea</taxon>
        <taxon>Drosophilidae</taxon>
        <taxon>Drosophila</taxon>
        <taxon>Sophophora</taxon>
    </lineage>
</organism>
<reference evidence="2" key="1">
    <citation type="submission" date="2005-05" db="EMBL/GenBank/DDBJ databases">
        <authorList>
            <person name="Stapleton M."/>
            <person name="Carlson J."/>
            <person name="Chavez C."/>
            <person name="Frise E."/>
            <person name="George R."/>
            <person name="Pacleb J."/>
            <person name="Park S."/>
            <person name="Wan K."/>
            <person name="Yu C."/>
            <person name="Celniker S."/>
        </authorList>
    </citation>
    <scope>NUCLEOTIDE SEQUENCE</scope>
</reference>
<dbReference type="AlphaFoldDB" id="Q4V5X5"/>
<name>Q4V5X5_DROME</name>
<dbReference type="VEuPathDB" id="VectorBase:FBgn0037176"/>
<dbReference type="PANTHER" id="PTHR20898:SF1">
    <property type="entry name" value="MD-2-RELATED LIPID-RECOGNITION DOMAIN-CONTAINING PROTEIN"/>
    <property type="match status" value="1"/>
</dbReference>
<dbReference type="EMBL" id="BT022451">
    <property type="protein sequence ID" value="AAY54867.1"/>
    <property type="molecule type" value="mRNA"/>
</dbReference>
<dbReference type="EMBL" id="BT022583">
    <property type="protein sequence ID" value="AAY54999.1"/>
    <property type="molecule type" value="mRNA"/>
</dbReference>
<dbReference type="EMBL" id="BT022531">
    <property type="protein sequence ID" value="AAY54947.1"/>
    <property type="molecule type" value="mRNA"/>
</dbReference>
<sequence>LLQSFHNVAVYRGPGSRPDGHVPWLPGRENDETQVQGHQVLERREVRQPQGGLRQQRPASVSHKVVYDNSDPHLNFSMEVHQELHDVDIHVEVRITNKQDPYYNTNLNTTLNVCRILGFANKSPVGRFVHGFIREFGNIVETCPIAKGSYFINKFWWPEDPTTAMLPELEFEIIWQAMHVDASKKRTLIMNDHFGGDFVVQDVNNLKPGIFAMLPKIA</sequence>
<proteinExistence type="evidence at transcript level"/>
<dbReference type="InterPro" id="IPR010512">
    <property type="entry name" value="DUF1091"/>
</dbReference>
<evidence type="ECO:0000313" key="3">
    <source>
        <dbReference type="EMBL" id="AAY54999.1"/>
    </source>
</evidence>
<dbReference type="Bgee" id="FBgn0037176">
    <property type="expression patterns" value="Expressed in seminal fluid secreting gland and 22 other cell types or tissues"/>
</dbReference>